<evidence type="ECO:0000256" key="1">
    <source>
        <dbReference type="SAM" id="MobiDB-lite"/>
    </source>
</evidence>
<feature type="region of interest" description="Disordered" evidence="1">
    <location>
        <begin position="216"/>
        <end position="279"/>
    </location>
</feature>
<accession>A0A4S4LVQ8</accession>
<proteinExistence type="predicted"/>
<name>A0A4S4LVQ8_9AGAM</name>
<dbReference type="OrthoDB" id="3364132at2759"/>
<protein>
    <recommendedName>
        <fullName evidence="2">DUF7918 domain-containing protein</fullName>
    </recommendedName>
</protein>
<evidence type="ECO:0000313" key="4">
    <source>
        <dbReference type="Proteomes" id="UP000310158"/>
    </source>
</evidence>
<dbReference type="PANTHER" id="PTHR36223">
    <property type="entry name" value="BETA-LACTAMASE-TYPE TRANSPEPTIDASE FOLD DOMAIN CONTAINING PROTEIN"/>
    <property type="match status" value="1"/>
</dbReference>
<dbReference type="InterPro" id="IPR057678">
    <property type="entry name" value="DUF7918"/>
</dbReference>
<dbReference type="PANTHER" id="PTHR36223:SF1">
    <property type="entry name" value="TRANSCRIPTION ELONGATION FACTOR EAF N-TERMINAL DOMAIN-CONTAINING PROTEIN"/>
    <property type="match status" value="1"/>
</dbReference>
<gene>
    <name evidence="3" type="ORF">EW146_g4422</name>
</gene>
<feature type="region of interest" description="Disordered" evidence="1">
    <location>
        <begin position="339"/>
        <end position="366"/>
    </location>
</feature>
<dbReference type="EMBL" id="SGPL01000171">
    <property type="protein sequence ID" value="THH16177.1"/>
    <property type="molecule type" value="Genomic_DNA"/>
</dbReference>
<dbReference type="AlphaFoldDB" id="A0A4S4LVQ8"/>
<evidence type="ECO:0000313" key="3">
    <source>
        <dbReference type="EMBL" id="THH16177.1"/>
    </source>
</evidence>
<sequence length="366" mass="40450">MPLEARSLRAWIASQDGLEISQYRAYTDDDTIISCFIPSEAGKTFTIKLERVGGPVADLKIALHMDGHFVHGGIFSRRYSALRTIDSARVSSTTRSLFRFSEISVADGDNGHPLPFNRSKLGIIEVKLFRITVKEFSYSKGQLPSVNYSVVGDESVCEKAKVACSHRVALDKPFASAPIGKFINTCRDPEDMPYVTFRFHYRPKAILQAQRIMPLSNPPEELRSSPKLAVKDKKRGRLPAEDEGPAAKRPSLLQGSSRTNKNHQTREHPAKTGRNPSVVIKKEDELIATGNNGRLTVLEAMLRSSQEALKATQHAVMASQSALQIVQAELQTLKSQKSMADVKFERPPSPILVGKGNGDLIDLTQD</sequence>
<reference evidence="3 4" key="1">
    <citation type="submission" date="2019-02" db="EMBL/GenBank/DDBJ databases">
        <title>Genome sequencing of the rare red list fungi Bondarzewia mesenterica.</title>
        <authorList>
            <person name="Buettner E."/>
            <person name="Kellner H."/>
        </authorList>
    </citation>
    <scope>NUCLEOTIDE SEQUENCE [LARGE SCALE GENOMIC DNA]</scope>
    <source>
        <strain evidence="3 4">DSM 108281</strain>
    </source>
</reference>
<dbReference type="Pfam" id="PF25534">
    <property type="entry name" value="DUF7918"/>
    <property type="match status" value="1"/>
</dbReference>
<keyword evidence="4" id="KW-1185">Reference proteome</keyword>
<evidence type="ECO:0000259" key="2">
    <source>
        <dbReference type="Pfam" id="PF25534"/>
    </source>
</evidence>
<dbReference type="Proteomes" id="UP000310158">
    <property type="component" value="Unassembled WGS sequence"/>
</dbReference>
<organism evidence="3 4">
    <name type="scientific">Bondarzewia mesenterica</name>
    <dbReference type="NCBI Taxonomy" id="1095465"/>
    <lineage>
        <taxon>Eukaryota</taxon>
        <taxon>Fungi</taxon>
        <taxon>Dikarya</taxon>
        <taxon>Basidiomycota</taxon>
        <taxon>Agaricomycotina</taxon>
        <taxon>Agaricomycetes</taxon>
        <taxon>Russulales</taxon>
        <taxon>Bondarzewiaceae</taxon>
        <taxon>Bondarzewia</taxon>
    </lineage>
</organism>
<comment type="caution">
    <text evidence="3">The sequence shown here is derived from an EMBL/GenBank/DDBJ whole genome shotgun (WGS) entry which is preliminary data.</text>
</comment>
<feature type="domain" description="DUF7918" evidence="2">
    <location>
        <begin position="27"/>
        <end position="214"/>
    </location>
</feature>